<name>R0M4C6_ANAPL</name>
<keyword evidence="2" id="KW-1185">Reference proteome</keyword>
<sequence>MKVKLAVQSTTERDKMTIQLLYATSQTDTKRGIQVTELKITEPRMRSAGSNELIVHESSQPSQNYCCFEGKKPSHFLSGH</sequence>
<proteinExistence type="predicted"/>
<gene>
    <name evidence="1" type="ORF">Anapl_01995</name>
</gene>
<reference evidence="2" key="1">
    <citation type="journal article" date="2013" name="Nat. Genet.">
        <title>The duck genome and transcriptome provide insight into an avian influenza virus reservoir species.</title>
        <authorList>
            <person name="Huang Y."/>
            <person name="Li Y."/>
            <person name="Burt D.W."/>
            <person name="Chen H."/>
            <person name="Zhang Y."/>
            <person name="Qian W."/>
            <person name="Kim H."/>
            <person name="Gan S."/>
            <person name="Zhao Y."/>
            <person name="Li J."/>
            <person name="Yi K."/>
            <person name="Feng H."/>
            <person name="Zhu P."/>
            <person name="Li B."/>
            <person name="Liu Q."/>
            <person name="Fairley S."/>
            <person name="Magor K.E."/>
            <person name="Du Z."/>
            <person name="Hu X."/>
            <person name="Goodman L."/>
            <person name="Tafer H."/>
            <person name="Vignal A."/>
            <person name="Lee T."/>
            <person name="Kim K.W."/>
            <person name="Sheng Z."/>
            <person name="An Y."/>
            <person name="Searle S."/>
            <person name="Herrero J."/>
            <person name="Groenen M.A."/>
            <person name="Crooijmans R.P."/>
            <person name="Faraut T."/>
            <person name="Cai Q."/>
            <person name="Webster R.G."/>
            <person name="Aldridge J.R."/>
            <person name="Warren W.C."/>
            <person name="Bartschat S."/>
            <person name="Kehr S."/>
            <person name="Marz M."/>
            <person name="Stadler P.F."/>
            <person name="Smith J."/>
            <person name="Kraus R.H."/>
            <person name="Zhao Y."/>
            <person name="Ren L."/>
            <person name="Fei J."/>
            <person name="Morisson M."/>
            <person name="Kaiser P."/>
            <person name="Griffin D.K."/>
            <person name="Rao M."/>
            <person name="Pitel F."/>
            <person name="Wang J."/>
            <person name="Li N."/>
        </authorList>
    </citation>
    <scope>NUCLEOTIDE SEQUENCE [LARGE SCALE GENOMIC DNA]</scope>
</reference>
<protein>
    <submittedName>
        <fullName evidence="1">Uncharacterized protein</fullName>
    </submittedName>
</protein>
<organism evidence="1 2">
    <name type="scientific">Anas platyrhynchos</name>
    <name type="common">Mallard</name>
    <name type="synonym">Anas boschas</name>
    <dbReference type="NCBI Taxonomy" id="8839"/>
    <lineage>
        <taxon>Eukaryota</taxon>
        <taxon>Metazoa</taxon>
        <taxon>Chordata</taxon>
        <taxon>Craniata</taxon>
        <taxon>Vertebrata</taxon>
        <taxon>Euteleostomi</taxon>
        <taxon>Archelosauria</taxon>
        <taxon>Archosauria</taxon>
        <taxon>Dinosauria</taxon>
        <taxon>Saurischia</taxon>
        <taxon>Theropoda</taxon>
        <taxon>Coelurosauria</taxon>
        <taxon>Aves</taxon>
        <taxon>Neognathae</taxon>
        <taxon>Galloanserae</taxon>
        <taxon>Anseriformes</taxon>
        <taxon>Anatidae</taxon>
        <taxon>Anatinae</taxon>
        <taxon>Anas</taxon>
    </lineage>
</organism>
<dbReference type="Proteomes" id="UP000296049">
    <property type="component" value="Unassembled WGS sequence"/>
</dbReference>
<accession>R0M4C6</accession>
<evidence type="ECO:0000313" key="2">
    <source>
        <dbReference type="Proteomes" id="UP000296049"/>
    </source>
</evidence>
<dbReference type="EMBL" id="KB742523">
    <property type="protein sequence ID" value="EOB07513.1"/>
    <property type="molecule type" value="Genomic_DNA"/>
</dbReference>
<evidence type="ECO:0000313" key="1">
    <source>
        <dbReference type="EMBL" id="EOB07513.1"/>
    </source>
</evidence>
<dbReference type="AlphaFoldDB" id="R0M4C6"/>